<evidence type="ECO:0000313" key="3">
    <source>
        <dbReference type="Proteomes" id="UP000075243"/>
    </source>
</evidence>
<dbReference type="AlphaFoldDB" id="A0A151T9E5"/>
<evidence type="ECO:0000259" key="1">
    <source>
        <dbReference type="Pfam" id="PF14214"/>
    </source>
</evidence>
<sequence length="318" mass="36876">MGGKIDGSLNNESSPPIFVMSGENYHRIGSLLPNLGEQPKFSQLYIYDTENEVANRISIGRMDKNSNPLHTEIVSDIKEMLDYHNPYVQTYRMVQDRLKESNACNLKLKIMGKRGKNGRRYNLPTTSKVTTLVMGDFDVGNGERDIILETQQGYLQRIFVVSSAYLPLHYPLLFPHREDRYSDDIPLNETTIDTSKKREKLSMREFFAHRIQQRGDKQVVLLYSKRLFQQFFVDAYSMIESIKLNYVKTHQKQLRSEIYKGLKIIYLPQPIFSYGQLYAVISRITSRNGLKILICDDEVNDLTSTTNVVYKEVFQTLT</sequence>
<dbReference type="Pfam" id="PF14214">
    <property type="entry name" value="Helitron_like_N"/>
    <property type="match status" value="1"/>
</dbReference>
<proteinExistence type="predicted"/>
<dbReference type="EMBL" id="CM003609">
    <property type="protein sequence ID" value="KYP63668.1"/>
    <property type="molecule type" value="Genomic_DNA"/>
</dbReference>
<name>A0A151T9E5_CAJCA</name>
<dbReference type="Proteomes" id="UP000075243">
    <property type="component" value="Chromosome 7"/>
</dbReference>
<feature type="domain" description="Helitron helicase-like" evidence="1">
    <location>
        <begin position="206"/>
        <end position="262"/>
    </location>
</feature>
<keyword evidence="3" id="KW-1185">Reference proteome</keyword>
<reference evidence="2 3" key="1">
    <citation type="journal article" date="2012" name="Nat. Biotechnol.">
        <title>Draft genome sequence of pigeonpea (Cajanus cajan), an orphan legume crop of resource-poor farmers.</title>
        <authorList>
            <person name="Varshney R.K."/>
            <person name="Chen W."/>
            <person name="Li Y."/>
            <person name="Bharti A.K."/>
            <person name="Saxena R.K."/>
            <person name="Schlueter J.A."/>
            <person name="Donoghue M.T."/>
            <person name="Azam S."/>
            <person name="Fan G."/>
            <person name="Whaley A.M."/>
            <person name="Farmer A.D."/>
            <person name="Sheridan J."/>
            <person name="Iwata A."/>
            <person name="Tuteja R."/>
            <person name="Penmetsa R.V."/>
            <person name="Wu W."/>
            <person name="Upadhyaya H.D."/>
            <person name="Yang S.P."/>
            <person name="Shah T."/>
            <person name="Saxena K.B."/>
            <person name="Michael T."/>
            <person name="McCombie W.R."/>
            <person name="Yang B."/>
            <person name="Zhang G."/>
            <person name="Yang H."/>
            <person name="Wang J."/>
            <person name="Spillane C."/>
            <person name="Cook D.R."/>
            <person name="May G.D."/>
            <person name="Xu X."/>
            <person name="Jackson S.A."/>
        </authorList>
    </citation>
    <scope>NUCLEOTIDE SEQUENCE [LARGE SCALE GENOMIC DNA]</scope>
    <source>
        <strain evidence="3">cv. Asha</strain>
    </source>
</reference>
<organism evidence="2 3">
    <name type="scientific">Cajanus cajan</name>
    <name type="common">Pigeon pea</name>
    <name type="synonym">Cajanus indicus</name>
    <dbReference type="NCBI Taxonomy" id="3821"/>
    <lineage>
        <taxon>Eukaryota</taxon>
        <taxon>Viridiplantae</taxon>
        <taxon>Streptophyta</taxon>
        <taxon>Embryophyta</taxon>
        <taxon>Tracheophyta</taxon>
        <taxon>Spermatophyta</taxon>
        <taxon>Magnoliopsida</taxon>
        <taxon>eudicotyledons</taxon>
        <taxon>Gunneridae</taxon>
        <taxon>Pentapetalae</taxon>
        <taxon>rosids</taxon>
        <taxon>fabids</taxon>
        <taxon>Fabales</taxon>
        <taxon>Fabaceae</taxon>
        <taxon>Papilionoideae</taxon>
        <taxon>50 kb inversion clade</taxon>
        <taxon>NPAAA clade</taxon>
        <taxon>indigoferoid/millettioid clade</taxon>
        <taxon>Phaseoleae</taxon>
        <taxon>Cajanus</taxon>
    </lineage>
</organism>
<dbReference type="InterPro" id="IPR025476">
    <property type="entry name" value="Helitron_helicase-like"/>
</dbReference>
<dbReference type="OMA" id="AGYIRCC"/>
<dbReference type="PANTHER" id="PTHR45786:SF66">
    <property type="entry name" value="HOOK MOTIF PROTEIN, PUTATIVE-RELATED"/>
    <property type="match status" value="1"/>
</dbReference>
<gene>
    <name evidence="2" type="ORF">KK1_018247</name>
</gene>
<dbReference type="Gramene" id="C.cajan_17724.t">
    <property type="protein sequence ID" value="C.cajan_17724.t"/>
    <property type="gene ID" value="C.cajan_17724"/>
</dbReference>
<dbReference type="PANTHER" id="PTHR45786">
    <property type="entry name" value="DNA BINDING PROTEIN-LIKE"/>
    <property type="match status" value="1"/>
</dbReference>
<accession>A0A151T9E5</accession>
<evidence type="ECO:0000313" key="2">
    <source>
        <dbReference type="EMBL" id="KYP63668.1"/>
    </source>
</evidence>
<dbReference type="STRING" id="3821.A0A151T9E5"/>
<protein>
    <recommendedName>
        <fullName evidence="1">Helitron helicase-like domain-containing protein</fullName>
    </recommendedName>
</protein>